<dbReference type="EMBL" id="CM023476">
    <property type="protein sequence ID" value="KAH7940647.1"/>
    <property type="molecule type" value="Genomic_DNA"/>
</dbReference>
<name>A0ACB8CD93_DERSI</name>
<reference evidence="1" key="1">
    <citation type="submission" date="2020-05" db="EMBL/GenBank/DDBJ databases">
        <title>Large-scale comparative analyses of tick genomes elucidate their genetic diversity and vector capacities.</title>
        <authorList>
            <person name="Jia N."/>
            <person name="Wang J."/>
            <person name="Shi W."/>
            <person name="Du L."/>
            <person name="Sun Y."/>
            <person name="Zhan W."/>
            <person name="Jiang J."/>
            <person name="Wang Q."/>
            <person name="Zhang B."/>
            <person name="Ji P."/>
            <person name="Sakyi L.B."/>
            <person name="Cui X."/>
            <person name="Yuan T."/>
            <person name="Jiang B."/>
            <person name="Yang W."/>
            <person name="Lam T.T.-Y."/>
            <person name="Chang Q."/>
            <person name="Ding S."/>
            <person name="Wang X."/>
            <person name="Zhu J."/>
            <person name="Ruan X."/>
            <person name="Zhao L."/>
            <person name="Wei J."/>
            <person name="Que T."/>
            <person name="Du C."/>
            <person name="Cheng J."/>
            <person name="Dai P."/>
            <person name="Han X."/>
            <person name="Huang E."/>
            <person name="Gao Y."/>
            <person name="Liu J."/>
            <person name="Shao H."/>
            <person name="Ye R."/>
            <person name="Li L."/>
            <person name="Wei W."/>
            <person name="Wang X."/>
            <person name="Wang C."/>
            <person name="Yang T."/>
            <person name="Huo Q."/>
            <person name="Li W."/>
            <person name="Guo W."/>
            <person name="Chen H."/>
            <person name="Zhou L."/>
            <person name="Ni X."/>
            <person name="Tian J."/>
            <person name="Zhou Y."/>
            <person name="Sheng Y."/>
            <person name="Liu T."/>
            <person name="Pan Y."/>
            <person name="Xia L."/>
            <person name="Li J."/>
            <person name="Zhao F."/>
            <person name="Cao W."/>
        </authorList>
    </citation>
    <scope>NUCLEOTIDE SEQUENCE</scope>
    <source>
        <strain evidence="1">Dsil-2018</strain>
    </source>
</reference>
<organism evidence="1 2">
    <name type="scientific">Dermacentor silvarum</name>
    <name type="common">Tick</name>
    <dbReference type="NCBI Taxonomy" id="543639"/>
    <lineage>
        <taxon>Eukaryota</taxon>
        <taxon>Metazoa</taxon>
        <taxon>Ecdysozoa</taxon>
        <taxon>Arthropoda</taxon>
        <taxon>Chelicerata</taxon>
        <taxon>Arachnida</taxon>
        <taxon>Acari</taxon>
        <taxon>Parasitiformes</taxon>
        <taxon>Ixodida</taxon>
        <taxon>Ixodoidea</taxon>
        <taxon>Ixodidae</taxon>
        <taxon>Rhipicephalinae</taxon>
        <taxon>Dermacentor</taxon>
    </lineage>
</organism>
<accession>A0ACB8CD93</accession>
<gene>
    <name evidence="1" type="ORF">HPB49_002746</name>
</gene>
<keyword evidence="2" id="KW-1185">Reference proteome</keyword>
<protein>
    <submittedName>
        <fullName evidence="1">Uncharacterized protein</fullName>
    </submittedName>
</protein>
<evidence type="ECO:0000313" key="2">
    <source>
        <dbReference type="Proteomes" id="UP000821865"/>
    </source>
</evidence>
<comment type="caution">
    <text evidence="1">The sequence shown here is derived from an EMBL/GenBank/DDBJ whole genome shotgun (WGS) entry which is preliminary data.</text>
</comment>
<evidence type="ECO:0000313" key="1">
    <source>
        <dbReference type="EMBL" id="KAH7940647.1"/>
    </source>
</evidence>
<dbReference type="Proteomes" id="UP000821865">
    <property type="component" value="Chromosome 7"/>
</dbReference>
<sequence length="82" mass="9468">MKRMECKLPNAKQAVRTSCILHICESFKDTVEQHWEQNVQAFQAVYQQPSHNTSVSTAQAQEVRAALAKYFWNRAQQNTLLS</sequence>
<proteinExistence type="predicted"/>